<feature type="domain" description="SMP-30/Gluconolactonase/LRE-like region" evidence="3">
    <location>
        <begin position="19"/>
        <end position="263"/>
    </location>
</feature>
<keyword evidence="5" id="KW-1185">Reference proteome</keyword>
<dbReference type="InterPro" id="IPR011042">
    <property type="entry name" value="6-blade_b-propeller_TolB-like"/>
</dbReference>
<evidence type="ECO:0000259" key="3">
    <source>
        <dbReference type="Pfam" id="PF08450"/>
    </source>
</evidence>
<dbReference type="Proteomes" id="UP001589692">
    <property type="component" value="Unassembled WGS sequence"/>
</dbReference>
<dbReference type="Pfam" id="PF08450">
    <property type="entry name" value="SGL"/>
    <property type="match status" value="1"/>
</dbReference>
<evidence type="ECO:0000313" key="5">
    <source>
        <dbReference type="Proteomes" id="UP001589692"/>
    </source>
</evidence>
<dbReference type="InterPro" id="IPR005511">
    <property type="entry name" value="SMP-30"/>
</dbReference>
<dbReference type="SUPFAM" id="SSF63829">
    <property type="entry name" value="Calcium-dependent phosphotriesterase"/>
    <property type="match status" value="1"/>
</dbReference>
<sequence length="298" mass="31558">MTTTYNFEGSVLSSSLCELGEGPTFESGTGESGGGTLWWFNILGKALHEFHLATGREAVHALPVMGSVLASIDADRQLLASDRGLFIRDRASGELAPYRELEPEKPGNRSNDGRVHPSGSLWIGTMGRSAEDGAGAIYHVARGVVTRLFSQISIPNSICFSPDGAIGYYVDTRVNRLMRVPLDPATGLPTGDAAVLVDENGKSGGIDGSICASDGTIWNARWGQGAVDHYTADGTHLSRHLLPARRTTCPVFIGDGRLAVTSAWEGLDAAGRAADPLAGALFEIAVPIHCDPEPAYRL</sequence>
<accession>A0ABV6AIQ3</accession>
<dbReference type="Gene3D" id="2.120.10.30">
    <property type="entry name" value="TolB, C-terminal domain"/>
    <property type="match status" value="1"/>
</dbReference>
<dbReference type="PANTHER" id="PTHR10907">
    <property type="entry name" value="REGUCALCIN"/>
    <property type="match status" value="1"/>
</dbReference>
<comment type="similarity">
    <text evidence="1">Belongs to the SMP-30/CGR1 family.</text>
</comment>
<feature type="region of interest" description="Disordered" evidence="2">
    <location>
        <begin position="97"/>
        <end position="116"/>
    </location>
</feature>
<proteinExistence type="inferred from homology"/>
<name>A0ABV6AIQ3_9HYPH</name>
<protein>
    <submittedName>
        <fullName evidence="4">SMP-30/gluconolactonase/LRE family protein</fullName>
    </submittedName>
</protein>
<feature type="compositionally biased region" description="Basic and acidic residues" evidence="2">
    <location>
        <begin position="97"/>
        <end position="115"/>
    </location>
</feature>
<comment type="caution">
    <text evidence="4">The sequence shown here is derived from an EMBL/GenBank/DDBJ whole genome shotgun (WGS) entry which is preliminary data.</text>
</comment>
<evidence type="ECO:0000313" key="4">
    <source>
        <dbReference type="EMBL" id="MFB9950427.1"/>
    </source>
</evidence>
<dbReference type="InterPro" id="IPR013658">
    <property type="entry name" value="SGL"/>
</dbReference>
<dbReference type="RefSeq" id="WP_377262729.1">
    <property type="nucleotide sequence ID" value="NZ_JBHMAA010000017.1"/>
</dbReference>
<reference evidence="4 5" key="1">
    <citation type="submission" date="2024-09" db="EMBL/GenBank/DDBJ databases">
        <authorList>
            <person name="Sun Q."/>
            <person name="Mori K."/>
        </authorList>
    </citation>
    <scope>NUCLEOTIDE SEQUENCE [LARGE SCALE GENOMIC DNA]</scope>
    <source>
        <strain evidence="4 5">TBRC 4938</strain>
    </source>
</reference>
<organism evidence="4 5">
    <name type="scientific">Rhizobium puerariae</name>
    <dbReference type="NCBI Taxonomy" id="1585791"/>
    <lineage>
        <taxon>Bacteria</taxon>
        <taxon>Pseudomonadati</taxon>
        <taxon>Pseudomonadota</taxon>
        <taxon>Alphaproteobacteria</taxon>
        <taxon>Hyphomicrobiales</taxon>
        <taxon>Rhizobiaceae</taxon>
        <taxon>Rhizobium/Agrobacterium group</taxon>
        <taxon>Rhizobium</taxon>
    </lineage>
</organism>
<dbReference type="EMBL" id="JBHMAA010000017">
    <property type="protein sequence ID" value="MFB9950427.1"/>
    <property type="molecule type" value="Genomic_DNA"/>
</dbReference>
<dbReference type="PRINTS" id="PR01790">
    <property type="entry name" value="SMP30FAMILY"/>
</dbReference>
<dbReference type="PANTHER" id="PTHR10907:SF47">
    <property type="entry name" value="REGUCALCIN"/>
    <property type="match status" value="1"/>
</dbReference>
<evidence type="ECO:0000256" key="1">
    <source>
        <dbReference type="ARBA" id="ARBA00008853"/>
    </source>
</evidence>
<gene>
    <name evidence="4" type="ORF">ACFFP0_16330</name>
</gene>
<evidence type="ECO:0000256" key="2">
    <source>
        <dbReference type="SAM" id="MobiDB-lite"/>
    </source>
</evidence>